<evidence type="ECO:0000313" key="2">
    <source>
        <dbReference type="Proteomes" id="UP000799755"/>
    </source>
</evidence>
<evidence type="ECO:0000313" key="1">
    <source>
        <dbReference type="EMBL" id="KAF2477661.1"/>
    </source>
</evidence>
<comment type="caution">
    <text evidence="1">The sequence shown here is derived from an EMBL/GenBank/DDBJ whole genome shotgun (WGS) entry which is preliminary data.</text>
</comment>
<name>A0ACB6REN9_9PLEO</name>
<gene>
    <name evidence="1" type="ORF">BDR25DRAFT_274971</name>
</gene>
<dbReference type="EMBL" id="MU003492">
    <property type="protein sequence ID" value="KAF2477661.1"/>
    <property type="molecule type" value="Genomic_DNA"/>
</dbReference>
<sequence length="356" mass="39323">MVSDHRGLVAITGANGTIGYNSVLHALRTGYRVRCIVRREDAIGYIKAGPSLQLYADRIEYAIVPDNTIPGAYDEAVQGAKYVIHIAGVWPKPHYRPDEDVYYPFVRSMEEILSAAEKSDTVKRVVFTQAGAALVSTDDGDTLGTKMDKVLDVNPDAAAFQPPLPSVHHAYSGAKAYCMTYLHSHSRKSGAFSIVQVIPGTVIGPSELVSSASDALAQMDRMSKALLFNGATPRYGFGFVHVEDCARVHVEALDEEKVQGEDIPDWFIAAATMEEGKDGPRIWKEAGDTVEREFAEEMRNGVFIVGRENLPTNMPFRVDSRMTEEMLLGGRKFRSLEECVREVGQWYSGLVQNEKN</sequence>
<dbReference type="Proteomes" id="UP000799755">
    <property type="component" value="Unassembled WGS sequence"/>
</dbReference>
<proteinExistence type="predicted"/>
<organism evidence="1 2">
    <name type="scientific">Lindgomyces ingoldianus</name>
    <dbReference type="NCBI Taxonomy" id="673940"/>
    <lineage>
        <taxon>Eukaryota</taxon>
        <taxon>Fungi</taxon>
        <taxon>Dikarya</taxon>
        <taxon>Ascomycota</taxon>
        <taxon>Pezizomycotina</taxon>
        <taxon>Dothideomycetes</taxon>
        <taxon>Pleosporomycetidae</taxon>
        <taxon>Pleosporales</taxon>
        <taxon>Lindgomycetaceae</taxon>
        <taxon>Lindgomyces</taxon>
    </lineage>
</organism>
<protein>
    <submittedName>
        <fullName evidence="1">NAD(P)-binding protein</fullName>
    </submittedName>
</protein>
<keyword evidence="2" id="KW-1185">Reference proteome</keyword>
<accession>A0ACB6REN9</accession>
<reference evidence="1" key="1">
    <citation type="journal article" date="2020" name="Stud. Mycol.">
        <title>101 Dothideomycetes genomes: a test case for predicting lifestyles and emergence of pathogens.</title>
        <authorList>
            <person name="Haridas S."/>
            <person name="Albert R."/>
            <person name="Binder M."/>
            <person name="Bloem J."/>
            <person name="Labutti K."/>
            <person name="Salamov A."/>
            <person name="Andreopoulos B."/>
            <person name="Baker S."/>
            <person name="Barry K."/>
            <person name="Bills G."/>
            <person name="Bluhm B."/>
            <person name="Cannon C."/>
            <person name="Castanera R."/>
            <person name="Culley D."/>
            <person name="Daum C."/>
            <person name="Ezra D."/>
            <person name="Gonzalez J."/>
            <person name="Henrissat B."/>
            <person name="Kuo A."/>
            <person name="Liang C."/>
            <person name="Lipzen A."/>
            <person name="Lutzoni F."/>
            <person name="Magnuson J."/>
            <person name="Mondo S."/>
            <person name="Nolan M."/>
            <person name="Ohm R."/>
            <person name="Pangilinan J."/>
            <person name="Park H.-J."/>
            <person name="Ramirez L."/>
            <person name="Alfaro M."/>
            <person name="Sun H."/>
            <person name="Tritt A."/>
            <person name="Yoshinaga Y."/>
            <person name="Zwiers L.-H."/>
            <person name="Turgeon B."/>
            <person name="Goodwin S."/>
            <person name="Spatafora J."/>
            <person name="Crous P."/>
            <person name="Grigoriev I."/>
        </authorList>
    </citation>
    <scope>NUCLEOTIDE SEQUENCE</scope>
    <source>
        <strain evidence="1">ATCC 200398</strain>
    </source>
</reference>